<evidence type="ECO:0000256" key="1">
    <source>
        <dbReference type="ARBA" id="ARBA00004117"/>
    </source>
</evidence>
<dbReference type="NCBIfam" id="NF004653">
    <property type="entry name" value="PRK06003.1"/>
    <property type="match status" value="1"/>
</dbReference>
<accession>A0A4S8PRD8</accession>
<dbReference type="InterPro" id="IPR001444">
    <property type="entry name" value="Flag_bb_rod_N"/>
</dbReference>
<organism evidence="4 5">
    <name type="scientific">Rhizobium rosettiformans W3</name>
    <dbReference type="NCBI Taxonomy" id="538378"/>
    <lineage>
        <taxon>Bacteria</taxon>
        <taxon>Pseudomonadati</taxon>
        <taxon>Pseudomonadota</taxon>
        <taxon>Alphaproteobacteria</taxon>
        <taxon>Hyphomicrobiales</taxon>
        <taxon>Rhizobiaceae</taxon>
        <taxon>Rhizobium/Agrobacterium group</taxon>
        <taxon>Rhizobium</taxon>
    </lineage>
</organism>
<reference evidence="4 5" key="1">
    <citation type="submission" date="2019-04" db="EMBL/GenBank/DDBJ databases">
        <title>genome sequence of strain W3.</title>
        <authorList>
            <person name="Gao J."/>
            <person name="Sun J."/>
        </authorList>
    </citation>
    <scope>NUCLEOTIDE SEQUENCE [LARGE SCALE GENOMIC DNA]</scope>
    <source>
        <strain evidence="4 5">W3</strain>
    </source>
</reference>
<feature type="domain" description="Flagellar basal body rod protein N-terminal" evidence="3">
    <location>
        <begin position="18"/>
        <end position="35"/>
    </location>
</feature>
<keyword evidence="4" id="KW-0969">Cilium</keyword>
<sequence length="131" mass="14577">MNPIQLFELASRQAEWLSVRQQVVATNIANANTPKFVAKDITPFSAVLDKTGMVQGMAVTQPGHMASADFSDRNIAIEEEDLNNEIGIQESGNTVALSDELRKTGEIKRNHELNTSLMSSFHRMMLMTVKR</sequence>
<dbReference type="GO" id="GO:0009425">
    <property type="term" value="C:bacterial-type flagellum basal body"/>
    <property type="evidence" value="ECO:0007669"/>
    <property type="project" value="UniProtKB-SubCell"/>
</dbReference>
<protein>
    <submittedName>
        <fullName evidence="4">Flagellar basal body rod protein FlgB</fullName>
    </submittedName>
</protein>
<dbReference type="EMBL" id="STGU01000010">
    <property type="protein sequence ID" value="THV33777.1"/>
    <property type="molecule type" value="Genomic_DNA"/>
</dbReference>
<dbReference type="AlphaFoldDB" id="A0A4S8PRD8"/>
<proteinExistence type="inferred from homology"/>
<dbReference type="InterPro" id="IPR019776">
    <property type="entry name" value="Flagellar_basal_body_rod_CS"/>
</dbReference>
<comment type="similarity">
    <text evidence="2">Belongs to the flagella basal body rod proteins family.</text>
</comment>
<dbReference type="PROSITE" id="PS00588">
    <property type="entry name" value="FLAGELLA_BB_ROD"/>
    <property type="match status" value="1"/>
</dbReference>
<evidence type="ECO:0000256" key="2">
    <source>
        <dbReference type="ARBA" id="ARBA00009677"/>
    </source>
</evidence>
<dbReference type="RefSeq" id="WP_113459894.1">
    <property type="nucleotide sequence ID" value="NZ_STGU01000010.1"/>
</dbReference>
<keyword evidence="4" id="KW-0966">Cell projection</keyword>
<evidence type="ECO:0000259" key="3">
    <source>
        <dbReference type="Pfam" id="PF00460"/>
    </source>
</evidence>
<evidence type="ECO:0000313" key="4">
    <source>
        <dbReference type="EMBL" id="THV33777.1"/>
    </source>
</evidence>
<gene>
    <name evidence="4" type="primary">flgB</name>
    <name evidence="4" type="ORF">FAA86_17295</name>
</gene>
<keyword evidence="4" id="KW-0282">Flagellum</keyword>
<evidence type="ECO:0000313" key="5">
    <source>
        <dbReference type="Proteomes" id="UP000307378"/>
    </source>
</evidence>
<dbReference type="Pfam" id="PF00460">
    <property type="entry name" value="Flg_bb_rod"/>
    <property type="match status" value="1"/>
</dbReference>
<dbReference type="Proteomes" id="UP000307378">
    <property type="component" value="Unassembled WGS sequence"/>
</dbReference>
<comment type="caution">
    <text evidence="4">The sequence shown here is derived from an EMBL/GenBank/DDBJ whole genome shotgun (WGS) entry which is preliminary data.</text>
</comment>
<comment type="subcellular location">
    <subcellularLocation>
        <location evidence="1">Bacterial flagellum basal body</location>
    </subcellularLocation>
</comment>
<name>A0A4S8PRD8_9HYPH</name>